<keyword evidence="1" id="KW-1133">Transmembrane helix</keyword>
<accession>A0A7V1PUP7</accession>
<keyword evidence="1" id="KW-0812">Transmembrane</keyword>
<dbReference type="Pfam" id="PF13464">
    <property type="entry name" value="RodZ_C"/>
    <property type="match status" value="1"/>
</dbReference>
<dbReference type="PANTHER" id="PTHR34475:SF1">
    <property type="entry name" value="CYTOSKELETON PROTEIN RODZ"/>
    <property type="match status" value="1"/>
</dbReference>
<comment type="caution">
    <text evidence="3">The sequence shown here is derived from an EMBL/GenBank/DDBJ whole genome shotgun (WGS) entry which is preliminary data.</text>
</comment>
<reference evidence="3" key="1">
    <citation type="journal article" date="2020" name="mSystems">
        <title>Genome- and Community-Level Interaction Insights into Carbon Utilization and Element Cycling Functions of Hydrothermarchaeota in Hydrothermal Sediment.</title>
        <authorList>
            <person name="Zhou Z."/>
            <person name="Liu Y."/>
            <person name="Xu W."/>
            <person name="Pan J."/>
            <person name="Luo Z.H."/>
            <person name="Li M."/>
        </authorList>
    </citation>
    <scope>NUCLEOTIDE SEQUENCE [LARGE SCALE GENOMIC DNA]</scope>
    <source>
        <strain evidence="3">HyVt-456</strain>
    </source>
</reference>
<proteinExistence type="predicted"/>
<organism evidence="3">
    <name type="scientific">Caldithrix abyssi</name>
    <dbReference type="NCBI Taxonomy" id="187145"/>
    <lineage>
        <taxon>Bacteria</taxon>
        <taxon>Pseudomonadati</taxon>
        <taxon>Calditrichota</taxon>
        <taxon>Calditrichia</taxon>
        <taxon>Calditrichales</taxon>
        <taxon>Calditrichaceae</taxon>
        <taxon>Caldithrix</taxon>
    </lineage>
</organism>
<dbReference type="GO" id="GO:0003677">
    <property type="term" value="F:DNA binding"/>
    <property type="evidence" value="ECO:0007669"/>
    <property type="project" value="InterPro"/>
</dbReference>
<feature type="transmembrane region" description="Helical" evidence="1">
    <location>
        <begin position="113"/>
        <end position="133"/>
    </location>
</feature>
<evidence type="ECO:0000313" key="3">
    <source>
        <dbReference type="EMBL" id="HED10978.1"/>
    </source>
</evidence>
<sequence length="284" mass="31825">MEETPDTPSIFEQLKKIREDKNITLQEISAESRIQISYLKAIEAGEFEKIPEVYDKLFFQSYLSYLQVEDEERYMDLYRKLRKATFSPTPTTTMRRMVTAGDDSHPVFNKKNMIVAIPALGVIGLLLFLALNSEMISFGSQKKVRELPVRQIVQDIEENRQEALAAATPVSENISPSPSEPAVTISLTAIDTTWLRFVKDKRDTSEYLLYKGNRITLTADSVLKGLIGNAAGIDWVVNGKKEGILGQPGDVIKAIVITGNGIVRKNIKKAIKHEVTHDSTNINP</sequence>
<evidence type="ECO:0000259" key="2">
    <source>
        <dbReference type="PROSITE" id="PS50943"/>
    </source>
</evidence>
<dbReference type="Proteomes" id="UP000886005">
    <property type="component" value="Unassembled WGS sequence"/>
</dbReference>
<dbReference type="InterPro" id="IPR050400">
    <property type="entry name" value="Bact_Cytoskel_RodZ"/>
</dbReference>
<gene>
    <name evidence="3" type="ORF">ENJ10_09840</name>
</gene>
<dbReference type="CDD" id="cd00093">
    <property type="entry name" value="HTH_XRE"/>
    <property type="match status" value="1"/>
</dbReference>
<dbReference type="InterPro" id="IPR025194">
    <property type="entry name" value="RodZ-like_C"/>
</dbReference>
<dbReference type="EMBL" id="DRLD01000273">
    <property type="protein sequence ID" value="HED10978.1"/>
    <property type="molecule type" value="Genomic_DNA"/>
</dbReference>
<dbReference type="InterPro" id="IPR001387">
    <property type="entry name" value="Cro/C1-type_HTH"/>
</dbReference>
<dbReference type="Pfam" id="PF13413">
    <property type="entry name" value="HTH_25"/>
    <property type="match status" value="1"/>
</dbReference>
<dbReference type="InterPro" id="IPR010982">
    <property type="entry name" value="Lambda_DNA-bd_dom_sf"/>
</dbReference>
<name>A0A7V1PUP7_CALAY</name>
<keyword evidence="1" id="KW-0472">Membrane</keyword>
<dbReference type="AlphaFoldDB" id="A0A7V1PUP7"/>
<evidence type="ECO:0000256" key="1">
    <source>
        <dbReference type="SAM" id="Phobius"/>
    </source>
</evidence>
<dbReference type="PANTHER" id="PTHR34475">
    <property type="match status" value="1"/>
</dbReference>
<feature type="domain" description="HTH cro/C1-type" evidence="2">
    <location>
        <begin position="14"/>
        <end position="46"/>
    </location>
</feature>
<protein>
    <recommendedName>
        <fullName evidence="2">HTH cro/C1-type domain-containing protein</fullName>
    </recommendedName>
</protein>
<dbReference type="Gene3D" id="1.10.260.40">
    <property type="entry name" value="lambda repressor-like DNA-binding domains"/>
    <property type="match status" value="1"/>
</dbReference>
<dbReference type="PROSITE" id="PS50943">
    <property type="entry name" value="HTH_CROC1"/>
    <property type="match status" value="1"/>
</dbReference>